<dbReference type="AlphaFoldDB" id="A0A5B7T2Y7"/>
<organism evidence="1 2">
    <name type="scientific">Companilactobacillus futsaii</name>
    <dbReference type="NCBI Taxonomy" id="938155"/>
    <lineage>
        <taxon>Bacteria</taxon>
        <taxon>Bacillati</taxon>
        <taxon>Bacillota</taxon>
        <taxon>Bacilli</taxon>
        <taxon>Lactobacillales</taxon>
        <taxon>Lactobacillaceae</taxon>
        <taxon>Companilactobacillus</taxon>
    </lineage>
</organism>
<accession>A0A5B7T2Y7</accession>
<evidence type="ECO:0000313" key="2">
    <source>
        <dbReference type="Proteomes" id="UP000310673"/>
    </source>
</evidence>
<dbReference type="STRING" id="1423818.FC88_GL000501"/>
<evidence type="ECO:0000313" key="1">
    <source>
        <dbReference type="EMBL" id="QCX24919.1"/>
    </source>
</evidence>
<proteinExistence type="predicted"/>
<gene>
    <name evidence="1" type="ORF">FG051_07245</name>
</gene>
<protein>
    <submittedName>
        <fullName evidence="1">Uncharacterized protein</fullName>
    </submittedName>
</protein>
<name>A0A5B7T2Y7_9LACO</name>
<dbReference type="Proteomes" id="UP000310673">
    <property type="component" value="Chromosome"/>
</dbReference>
<dbReference type="KEGG" id="lft:FG051_07245"/>
<sequence>MAFLLWYTNYFVDINSDKLIDPKKIDAFEKLGDIFTNGDFSSWHVKSQLDEEDFNRHLNKLISEHTEISPDDVTVTKGIDGGPLKML</sequence>
<reference evidence="1 2" key="1">
    <citation type="submission" date="2019-05" db="EMBL/GenBank/DDBJ databases">
        <title>Genome Sequence of Lactobacillus futsaii Y97, a Potential Probiotic Strain Isolated from the Futsai of Taiwan.</title>
        <authorList>
            <person name="Du X."/>
        </authorList>
    </citation>
    <scope>NUCLEOTIDE SEQUENCE [LARGE SCALE GENOMIC DNA]</scope>
    <source>
        <strain evidence="1 2">Y97</strain>
    </source>
</reference>
<dbReference type="EMBL" id="CP040736">
    <property type="protein sequence ID" value="QCX24919.1"/>
    <property type="molecule type" value="Genomic_DNA"/>
</dbReference>
<dbReference type="RefSeq" id="WP_057814261.1">
    <property type="nucleotide sequence ID" value="NZ_CP040736.1"/>
</dbReference>